<dbReference type="InterPro" id="IPR049453">
    <property type="entry name" value="Memb_transporter_dom"/>
</dbReference>
<keyword evidence="2" id="KW-1003">Cell membrane</keyword>
<feature type="transmembrane region" description="Helical" evidence="7">
    <location>
        <begin position="174"/>
        <end position="195"/>
    </location>
</feature>
<comment type="subcellular location">
    <subcellularLocation>
        <location evidence="1">Cell membrane</location>
        <topology evidence="1">Multi-pass membrane protein</topology>
    </subcellularLocation>
</comment>
<organism evidence="10 11">
    <name type="scientific">Stutzerimonas stutzeri (strain A1501)</name>
    <name type="common">Pseudomonas stutzeri</name>
    <dbReference type="NCBI Taxonomy" id="379731"/>
    <lineage>
        <taxon>Bacteria</taxon>
        <taxon>Pseudomonadati</taxon>
        <taxon>Pseudomonadota</taxon>
        <taxon>Gammaproteobacteria</taxon>
        <taxon>Pseudomonadales</taxon>
        <taxon>Pseudomonadaceae</taxon>
        <taxon>Stutzerimonas</taxon>
    </lineage>
</organism>
<dbReference type="PANTHER" id="PTHR30509:SF8">
    <property type="entry name" value="INNER MEMBRANE PROTEIN YCCS"/>
    <property type="match status" value="1"/>
</dbReference>
<feature type="domain" description="Integral membrane protein YccS N-terminal" evidence="8">
    <location>
        <begin position="96"/>
        <end position="380"/>
    </location>
</feature>
<evidence type="ECO:0000256" key="3">
    <source>
        <dbReference type="ARBA" id="ARBA00022692"/>
    </source>
</evidence>
<comment type="similarity">
    <text evidence="6">Belongs to the YccS/YhfK family.</text>
</comment>
<accession>A4VRC8</accession>
<evidence type="ECO:0000259" key="8">
    <source>
        <dbReference type="Pfam" id="PF12805"/>
    </source>
</evidence>
<dbReference type="Pfam" id="PF12805">
    <property type="entry name" value="FUSC-like"/>
    <property type="match status" value="1"/>
</dbReference>
<dbReference type="NCBIfam" id="TIGR01667">
    <property type="entry name" value="YCCS_YHFK"/>
    <property type="match status" value="1"/>
</dbReference>
<evidence type="ECO:0000256" key="2">
    <source>
        <dbReference type="ARBA" id="ARBA00022475"/>
    </source>
</evidence>
<name>A4VRC8_STUS1</name>
<feature type="transmembrane region" description="Helical" evidence="7">
    <location>
        <begin position="69"/>
        <end position="86"/>
    </location>
</feature>
<keyword evidence="3 7" id="KW-0812">Transmembrane</keyword>
<feature type="transmembrane region" description="Helical" evidence="7">
    <location>
        <begin position="93"/>
        <end position="110"/>
    </location>
</feature>
<feature type="transmembrane region" description="Helical" evidence="7">
    <location>
        <begin position="116"/>
        <end position="134"/>
    </location>
</feature>
<keyword evidence="11" id="KW-1185">Reference proteome</keyword>
<feature type="transmembrane region" description="Helical" evidence="7">
    <location>
        <begin position="421"/>
        <end position="441"/>
    </location>
</feature>
<dbReference type="InterPro" id="IPR010020">
    <property type="entry name" value="Integral_membrane_YCCS_YHJK"/>
</dbReference>
<dbReference type="eggNOG" id="COG1289">
    <property type="taxonomic scope" value="Bacteria"/>
</dbReference>
<dbReference type="HOGENOM" id="CLU_013315_1_0_6"/>
<protein>
    <submittedName>
        <fullName evidence="10">Membrane protein, TIGR01666</fullName>
    </submittedName>
</protein>
<keyword evidence="4 7" id="KW-1133">Transmembrane helix</keyword>
<dbReference type="NCBIfam" id="TIGR01666">
    <property type="entry name" value="YCCS"/>
    <property type="match status" value="1"/>
</dbReference>
<evidence type="ECO:0000256" key="5">
    <source>
        <dbReference type="ARBA" id="ARBA00023136"/>
    </source>
</evidence>
<dbReference type="EMBL" id="CP000304">
    <property type="protein sequence ID" value="ABP81529.1"/>
    <property type="molecule type" value="Genomic_DNA"/>
</dbReference>
<feature type="transmembrane region" description="Helical" evidence="7">
    <location>
        <begin position="541"/>
        <end position="563"/>
    </location>
</feature>
<dbReference type="KEGG" id="psa:PST_3906"/>
<evidence type="ECO:0000313" key="11">
    <source>
        <dbReference type="Proteomes" id="UP000000233"/>
    </source>
</evidence>
<gene>
    <name evidence="10" type="ordered locus">PST_3906</name>
</gene>
<dbReference type="InterPro" id="IPR032692">
    <property type="entry name" value="YccS_N"/>
</dbReference>
<dbReference type="Proteomes" id="UP000000233">
    <property type="component" value="Chromosome"/>
</dbReference>
<feature type="transmembrane region" description="Helical" evidence="7">
    <location>
        <begin position="494"/>
        <end position="511"/>
    </location>
</feature>
<dbReference type="AlphaFoldDB" id="A4VRC8"/>
<proteinExistence type="inferred from homology"/>
<evidence type="ECO:0000256" key="6">
    <source>
        <dbReference type="ARBA" id="ARBA00043993"/>
    </source>
</evidence>
<sequence length="752" mass="83510">MSPGRGRDSVCTGAALSARPQPDRSMPQPSLSQYLRRLWALEKFGYSLRVLIAMAGSMGLAWYLGQPSLIIPLFLGIIASALAETDDSWLGRLSALLVTLLCFSIAAVAVELLFPYPWLFVAGLALSTFALVMLGALGERYGAIAQATLILAIYSMIAADQRNGELQQFWRDPLLLVTGAAWYGLLSVCWNALFAHQPVQQSLARLYRELGLYFRYKAALFEPVRQLDVEQRRLELAQQNGRVVSALNAAKETLLHRLGSGRPGSKINHYLKLYFLAQDLHERVSSSHYPYQALAEAFFHSDVLFRCQRLLRLQASACAELGEAIQLRQTFRYSDANAQALEDLQASLEHLREQNNPAWRGLLRSLRALSSNLSTLQRQLASASDPAALEGTQDSSLLDRQPQTLREAFNRIRLQLTPTSLLFRHALRMAIALVAGYAALHAIHPEQGYWVLLTTVFVCQPNYGATRIKLVQRISGTVLGLVVGWALFDLFPSQPVQALFAVVAGVVFFATRSTRYTLATAAITLMVLFCFNQVGDGYGLIWPRLFDTLLGSLIAAAAVFLILPDWQGRRLNQVVANTLSCNSDYLRQIMRQYDSGKHDDLAYRLARRNAHNADAALSTTLSNMLLEPGHFRKDAETGFRFLILSHTLLNYLSGLGAHRESLPDDASDALLERAAEQLAASLDDLATALAQNKPVAIYSEEEEALAQQLEQIPEEMDDAHRLVQTQLGLICRQLAPLRSMAAHLIKQQPVQR</sequence>
<evidence type="ECO:0000256" key="4">
    <source>
        <dbReference type="ARBA" id="ARBA00022989"/>
    </source>
</evidence>
<evidence type="ECO:0000313" key="10">
    <source>
        <dbReference type="EMBL" id="ABP81529.1"/>
    </source>
</evidence>
<dbReference type="GO" id="GO:0005886">
    <property type="term" value="C:plasma membrane"/>
    <property type="evidence" value="ECO:0007669"/>
    <property type="project" value="UniProtKB-SubCell"/>
</dbReference>
<feature type="domain" description="Integral membrane bound transporter" evidence="9">
    <location>
        <begin position="438"/>
        <end position="557"/>
    </location>
</feature>
<dbReference type="PANTHER" id="PTHR30509">
    <property type="entry name" value="P-HYDROXYBENZOIC ACID EFFLUX PUMP SUBUNIT-RELATED"/>
    <property type="match status" value="1"/>
</dbReference>
<evidence type="ECO:0000256" key="1">
    <source>
        <dbReference type="ARBA" id="ARBA00004651"/>
    </source>
</evidence>
<feature type="transmembrane region" description="Helical" evidence="7">
    <location>
        <begin position="518"/>
        <end position="535"/>
    </location>
</feature>
<feature type="transmembrane region" description="Helical" evidence="7">
    <location>
        <begin position="141"/>
        <end position="159"/>
    </location>
</feature>
<evidence type="ECO:0000256" key="7">
    <source>
        <dbReference type="SAM" id="Phobius"/>
    </source>
</evidence>
<keyword evidence="5 7" id="KW-0472">Membrane</keyword>
<dbReference type="InterPro" id="IPR010019">
    <property type="entry name" value="Integral_membrane_YccS"/>
</dbReference>
<reference evidence="10 11" key="1">
    <citation type="journal article" date="2008" name="Proc. Natl. Acad. Sci. U.S.A.">
        <title>Nitrogen fixation island and rhizosphere competence traits in the genome of root-associated Pseudomonas stutzeri A1501.</title>
        <authorList>
            <person name="Yan Y."/>
            <person name="Yang J."/>
            <person name="Dou Y."/>
            <person name="Chen M."/>
            <person name="Ping S."/>
            <person name="Peng J."/>
            <person name="Lu W."/>
            <person name="Zhang W."/>
            <person name="Yao Z."/>
            <person name="Li H."/>
            <person name="Liu W."/>
            <person name="He S."/>
            <person name="Geng L."/>
            <person name="Zhang X."/>
            <person name="Yang F."/>
            <person name="Yu H."/>
            <person name="Zhan Y."/>
            <person name="Li D."/>
            <person name="Lin Z."/>
            <person name="Wang Y."/>
            <person name="Elmerich C."/>
            <person name="Lin M."/>
            <person name="Jin Q."/>
        </authorList>
    </citation>
    <scope>NUCLEOTIDE SEQUENCE [LARGE SCALE GENOMIC DNA]</scope>
    <source>
        <strain evidence="10 11">A1501</strain>
    </source>
</reference>
<dbReference type="Pfam" id="PF13515">
    <property type="entry name" value="FUSC_2"/>
    <property type="match status" value="1"/>
</dbReference>
<evidence type="ECO:0000259" key="9">
    <source>
        <dbReference type="Pfam" id="PF13515"/>
    </source>
</evidence>